<evidence type="ECO:0000256" key="2">
    <source>
        <dbReference type="SAM" id="Phobius"/>
    </source>
</evidence>
<keyword evidence="2" id="KW-0812">Transmembrane</keyword>
<proteinExistence type="predicted"/>
<dbReference type="InParanoid" id="A0A1X7V8A6"/>
<evidence type="ECO:0000313" key="3">
    <source>
        <dbReference type="EnsemblMetazoa" id="Aqu2.1.36024_001"/>
    </source>
</evidence>
<feature type="transmembrane region" description="Helical" evidence="2">
    <location>
        <begin position="40"/>
        <end position="62"/>
    </location>
</feature>
<keyword evidence="2" id="KW-0472">Membrane</keyword>
<sequence>LNPPEAPRPVPLKPRPLPRKPARPRLLTSSSNGLSKLDAILLYFDLGFMTIHQNLISGILFCNK</sequence>
<protein>
    <submittedName>
        <fullName evidence="3">Uncharacterized protein</fullName>
    </submittedName>
</protein>
<evidence type="ECO:0000256" key="1">
    <source>
        <dbReference type="SAM" id="MobiDB-lite"/>
    </source>
</evidence>
<reference evidence="3" key="1">
    <citation type="submission" date="2017-05" db="UniProtKB">
        <authorList>
            <consortium name="EnsemblMetazoa"/>
        </authorList>
    </citation>
    <scope>IDENTIFICATION</scope>
</reference>
<organism evidence="3">
    <name type="scientific">Amphimedon queenslandica</name>
    <name type="common">Sponge</name>
    <dbReference type="NCBI Taxonomy" id="400682"/>
    <lineage>
        <taxon>Eukaryota</taxon>
        <taxon>Metazoa</taxon>
        <taxon>Porifera</taxon>
        <taxon>Demospongiae</taxon>
        <taxon>Heteroscleromorpha</taxon>
        <taxon>Haplosclerida</taxon>
        <taxon>Niphatidae</taxon>
        <taxon>Amphimedon</taxon>
    </lineage>
</organism>
<feature type="region of interest" description="Disordered" evidence="1">
    <location>
        <begin position="1"/>
        <end position="30"/>
    </location>
</feature>
<accession>A0A1X7V8A6</accession>
<dbReference type="EnsemblMetazoa" id="Aqu2.1.36024_001">
    <property type="protein sequence ID" value="Aqu2.1.36024_001"/>
    <property type="gene ID" value="Aqu2.1.36024"/>
</dbReference>
<feature type="compositionally biased region" description="Pro residues" evidence="1">
    <location>
        <begin position="1"/>
        <end position="15"/>
    </location>
</feature>
<dbReference type="AlphaFoldDB" id="A0A1X7V8A6"/>
<name>A0A1X7V8A6_AMPQE</name>
<keyword evidence="2" id="KW-1133">Transmembrane helix</keyword>